<dbReference type="EMBL" id="CP066744">
    <property type="protein sequence ID" value="QQK06977.1"/>
    <property type="molecule type" value="Genomic_DNA"/>
</dbReference>
<gene>
    <name evidence="1" type="ORF">JFY71_06405</name>
</gene>
<name>A0AC61MN76_9FIRM</name>
<accession>A0AC61MN76</accession>
<keyword evidence="2" id="KW-1185">Reference proteome</keyword>
<evidence type="ECO:0000313" key="1">
    <source>
        <dbReference type="EMBL" id="QQK06977.1"/>
    </source>
</evidence>
<organism evidence="1 2">
    <name type="scientific">Miniphocaeibacter halophilus</name>
    <dbReference type="NCBI Taxonomy" id="2931922"/>
    <lineage>
        <taxon>Bacteria</taxon>
        <taxon>Bacillati</taxon>
        <taxon>Bacillota</taxon>
        <taxon>Tissierellia</taxon>
        <taxon>Tissierellales</taxon>
        <taxon>Peptoniphilaceae</taxon>
        <taxon>Miniphocaeibacter</taxon>
    </lineage>
</organism>
<reference evidence="1 2" key="1">
    <citation type="journal article" date="2022" name="Int. J. Syst. Evol. Microbiol.">
        <title>Miniphocaeibacter halophilus sp. nov., an ammonium-tolerant acetate-producing bacterium isolated from a biogas system.</title>
        <authorList>
            <person name="Schnurer A."/>
            <person name="Singh A."/>
            <person name="Bi S."/>
            <person name="Qiao W."/>
            <person name="Westerholm M."/>
        </authorList>
    </citation>
    <scope>NUCLEOTIDE SEQUENCE [LARGE SCALE GENOMIC DNA]</scope>
    <source>
        <strain evidence="1 2">AMB_01</strain>
    </source>
</reference>
<sequence>MKHLGTVRLETERLILRKATLQDVVPAYKNWVTDDEVTKFLRWKSHNNIDETKYIFSSWINEYNNEVYNWIIELKEINEPIGTIGAIKIDNRIEMVHIGYALGRAWWGNGIMTEALTRLIEFFFEEVEVNRIESMFDPNNIGSGRVMKKCGMKYEGTLKQADWSNQGIVDASYYGLISEDYFEGK</sequence>
<evidence type="ECO:0000313" key="2">
    <source>
        <dbReference type="Proteomes" id="UP000595814"/>
    </source>
</evidence>
<dbReference type="Proteomes" id="UP000595814">
    <property type="component" value="Chromosome"/>
</dbReference>
<proteinExistence type="predicted"/>
<protein>
    <submittedName>
        <fullName evidence="1">GNAT family N-acetyltransferase</fullName>
    </submittedName>
</protein>